<dbReference type="Pfam" id="PF21046">
    <property type="entry name" value="Rad26-like_C"/>
    <property type="match status" value="2"/>
</dbReference>
<evidence type="ECO:0000259" key="2">
    <source>
        <dbReference type="Pfam" id="PF12331"/>
    </source>
</evidence>
<sequence length="735" mass="81270">MATDDDEFGFTDDLDSLPANTLRDIEAQAFLSTQLKASTQRPAADHNSDYGFDDEDVINLDDVNPHVPVAPPPAPTYQAQNEREPFYQHRLNRHAGISHATPAPAQTPRESGGIDDALLKLRREQAILERDRNAFRDQAQAKAGEASIIRSNYEKLVKEYNLKDSNREKAYAEERARYLAQVKDLERRLEHVNAANQFLENDLKQEAGKSRQKTRTLKDGSGNASKGPAGLATPRKNKTSYVGDGFDDGDMIMVSPSKPRSKQSTPKQGSKRKRTVGESPGKPLPLSENALTKSLDSPSIQEPESHDDILDEFEKDDDKFRFLKRLLNHRNPKFGSRFLETMATYALPSNQNQPLSSMIYDGLAFHRSDLQDLQTHVCCILASIWEKCVQELYYSPIAPLIDVILFILAFEPLQKAVGLAETLVPLVINSTKASLNSESGPSHEETTISSCLSLLLFLTRNAAQTEETVATVWKLIPHDFPLLILNLRRPRPLHDLDMMLRILATSNTSISFGPIAFVSTSETQAYASKLLDYLVILLTNRGTSAVQRSMSKEGLIRLRLSLLQTFSAMIASPAGSRSLALHPLFVGNLVLLLNDSLDGLYVITPGIPIRETFVNIVNLATRVLYTLVTSDTKHLIDRRAKLAAVPGAGHKHLVGLTRLAFLELDENEPDASATSLPGDADEGPSVFSRWNLGSVLEFGIEPEVSDMAHAILDEFLSPEEGETLVRVFSSGKSAV</sequence>
<evidence type="ECO:0000313" key="5">
    <source>
        <dbReference type="EMBL" id="KAK8223981.1"/>
    </source>
</evidence>
<keyword evidence="6" id="KW-1185">Reference proteome</keyword>
<comment type="caution">
    <text evidence="5">The sequence shown here is derived from an EMBL/GenBank/DDBJ whole genome shotgun (WGS) entry which is preliminary data.</text>
</comment>
<feature type="region of interest" description="Disordered" evidence="1">
    <location>
        <begin position="35"/>
        <end position="68"/>
    </location>
</feature>
<protein>
    <recommendedName>
        <fullName evidence="7">DNA repair protein Rad26</fullName>
    </recommendedName>
</protein>
<proteinExistence type="predicted"/>
<feature type="region of interest" description="Disordered" evidence="1">
    <location>
        <begin position="201"/>
        <end position="308"/>
    </location>
</feature>
<accession>A0ABR1YB94</accession>
<gene>
    <name evidence="5" type="ORF">HDK90DRAFT_110524</name>
</gene>
<dbReference type="InterPro" id="IPR048379">
    <property type="entry name" value="Rad26-like_C"/>
</dbReference>
<evidence type="ECO:0000259" key="4">
    <source>
        <dbReference type="Pfam" id="PF21048"/>
    </source>
</evidence>
<dbReference type="Pfam" id="PF21048">
    <property type="entry name" value="Rad26-like_N"/>
    <property type="match status" value="1"/>
</dbReference>
<feature type="domain" description="Rad26-like helical repeats" evidence="2">
    <location>
        <begin position="444"/>
        <end position="628"/>
    </location>
</feature>
<dbReference type="Proteomes" id="UP001492380">
    <property type="component" value="Unassembled WGS sequence"/>
</dbReference>
<name>A0ABR1YB94_9PEZI</name>
<dbReference type="InterPro" id="IPR022093">
    <property type="entry name" value="Rad26-like_helical"/>
</dbReference>
<dbReference type="EMBL" id="JBBWRZ010000013">
    <property type="protein sequence ID" value="KAK8223981.1"/>
    <property type="molecule type" value="Genomic_DNA"/>
</dbReference>
<evidence type="ECO:0000256" key="1">
    <source>
        <dbReference type="SAM" id="MobiDB-lite"/>
    </source>
</evidence>
<evidence type="ECO:0008006" key="7">
    <source>
        <dbReference type="Google" id="ProtNLM"/>
    </source>
</evidence>
<evidence type="ECO:0000259" key="3">
    <source>
        <dbReference type="Pfam" id="PF21046"/>
    </source>
</evidence>
<organism evidence="5 6">
    <name type="scientific">Phyllosticta capitalensis</name>
    <dbReference type="NCBI Taxonomy" id="121624"/>
    <lineage>
        <taxon>Eukaryota</taxon>
        <taxon>Fungi</taxon>
        <taxon>Dikarya</taxon>
        <taxon>Ascomycota</taxon>
        <taxon>Pezizomycotina</taxon>
        <taxon>Dothideomycetes</taxon>
        <taxon>Dothideomycetes incertae sedis</taxon>
        <taxon>Botryosphaeriales</taxon>
        <taxon>Phyllostictaceae</taxon>
        <taxon>Phyllosticta</taxon>
    </lineage>
</organism>
<dbReference type="Pfam" id="PF12331">
    <property type="entry name" value="Rad26-like_helical_rpts"/>
    <property type="match status" value="1"/>
</dbReference>
<feature type="domain" description="Rad26-like N-terminal" evidence="4">
    <location>
        <begin position="322"/>
        <end position="364"/>
    </location>
</feature>
<feature type="compositionally biased region" description="Polar residues" evidence="1">
    <location>
        <begin position="289"/>
        <end position="302"/>
    </location>
</feature>
<feature type="domain" description="Rad26-like C-terminal" evidence="3">
    <location>
        <begin position="695"/>
        <end position="728"/>
    </location>
</feature>
<feature type="domain" description="Rad26-like C-terminal" evidence="3">
    <location>
        <begin position="639"/>
        <end position="664"/>
    </location>
</feature>
<dbReference type="InterPro" id="IPR048380">
    <property type="entry name" value="Rad26-like_N"/>
</dbReference>
<reference evidence="5 6" key="1">
    <citation type="submission" date="2024-04" db="EMBL/GenBank/DDBJ databases">
        <title>Phyllosticta paracitricarpa is synonymous to the EU quarantine fungus P. citricarpa based on phylogenomic analyses.</title>
        <authorList>
            <consortium name="Lawrence Berkeley National Laboratory"/>
            <person name="Van Ingen-Buijs V.A."/>
            <person name="Van Westerhoven A.C."/>
            <person name="Haridas S."/>
            <person name="Skiadas P."/>
            <person name="Martin F."/>
            <person name="Groenewald J.Z."/>
            <person name="Crous P.W."/>
            <person name="Seidl M.F."/>
        </authorList>
    </citation>
    <scope>NUCLEOTIDE SEQUENCE [LARGE SCALE GENOMIC DNA]</scope>
    <source>
        <strain evidence="5 6">CBS 123374</strain>
    </source>
</reference>
<evidence type="ECO:0000313" key="6">
    <source>
        <dbReference type="Proteomes" id="UP001492380"/>
    </source>
</evidence>